<evidence type="ECO:0000313" key="2">
    <source>
        <dbReference type="Proteomes" id="UP000821865"/>
    </source>
</evidence>
<dbReference type="Proteomes" id="UP000821865">
    <property type="component" value="Chromosome 1"/>
</dbReference>
<evidence type="ECO:0000313" key="1">
    <source>
        <dbReference type="EMBL" id="KAH7979526.1"/>
    </source>
</evidence>
<protein>
    <submittedName>
        <fullName evidence="1">Uncharacterized protein</fullName>
    </submittedName>
</protein>
<gene>
    <name evidence="1" type="ORF">HPB49_009753</name>
</gene>
<keyword evidence="2" id="KW-1185">Reference proteome</keyword>
<dbReference type="EMBL" id="CM023470">
    <property type="protein sequence ID" value="KAH7979526.1"/>
    <property type="molecule type" value="Genomic_DNA"/>
</dbReference>
<comment type="caution">
    <text evidence="1">The sequence shown here is derived from an EMBL/GenBank/DDBJ whole genome shotgun (WGS) entry which is preliminary data.</text>
</comment>
<name>A0ACB8DZ37_DERSI</name>
<accession>A0ACB8DZ37</accession>
<reference evidence="1" key="1">
    <citation type="submission" date="2020-05" db="EMBL/GenBank/DDBJ databases">
        <title>Large-scale comparative analyses of tick genomes elucidate their genetic diversity and vector capacities.</title>
        <authorList>
            <person name="Jia N."/>
            <person name="Wang J."/>
            <person name="Shi W."/>
            <person name="Du L."/>
            <person name="Sun Y."/>
            <person name="Zhan W."/>
            <person name="Jiang J."/>
            <person name="Wang Q."/>
            <person name="Zhang B."/>
            <person name="Ji P."/>
            <person name="Sakyi L.B."/>
            <person name="Cui X."/>
            <person name="Yuan T."/>
            <person name="Jiang B."/>
            <person name="Yang W."/>
            <person name="Lam T.T.-Y."/>
            <person name="Chang Q."/>
            <person name="Ding S."/>
            <person name="Wang X."/>
            <person name="Zhu J."/>
            <person name="Ruan X."/>
            <person name="Zhao L."/>
            <person name="Wei J."/>
            <person name="Que T."/>
            <person name="Du C."/>
            <person name="Cheng J."/>
            <person name="Dai P."/>
            <person name="Han X."/>
            <person name="Huang E."/>
            <person name="Gao Y."/>
            <person name="Liu J."/>
            <person name="Shao H."/>
            <person name="Ye R."/>
            <person name="Li L."/>
            <person name="Wei W."/>
            <person name="Wang X."/>
            <person name="Wang C."/>
            <person name="Yang T."/>
            <person name="Huo Q."/>
            <person name="Li W."/>
            <person name="Guo W."/>
            <person name="Chen H."/>
            <person name="Zhou L."/>
            <person name="Ni X."/>
            <person name="Tian J."/>
            <person name="Zhou Y."/>
            <person name="Sheng Y."/>
            <person name="Liu T."/>
            <person name="Pan Y."/>
            <person name="Xia L."/>
            <person name="Li J."/>
            <person name="Zhao F."/>
            <person name="Cao W."/>
        </authorList>
    </citation>
    <scope>NUCLEOTIDE SEQUENCE</scope>
    <source>
        <strain evidence="1">Dsil-2018</strain>
    </source>
</reference>
<sequence length="250" mass="27736">MQDIASDSDDSNVLNFLKKLQARAVESRCPQATVTSLLAVLRSHSCLLSLTLSARTLLQTPNRILNVKELAGGKFYYFGLEAGLRQTLLGCEHLPAELSLSFNIDGLPLAKSSRDQFWIILGRIGNFEDCEAFVVSVFLGNTKPQYANEFLQCFVEKSKVSKVWWKAFLLMPVEDRDQETNPRTLEEHHAANPGDSGADPEDPTRTSTRPGPGSTSAGRPTEHTATWRPARTAEPEPPGPSDFNHNDRQR</sequence>
<organism evidence="1 2">
    <name type="scientific">Dermacentor silvarum</name>
    <name type="common">Tick</name>
    <dbReference type="NCBI Taxonomy" id="543639"/>
    <lineage>
        <taxon>Eukaryota</taxon>
        <taxon>Metazoa</taxon>
        <taxon>Ecdysozoa</taxon>
        <taxon>Arthropoda</taxon>
        <taxon>Chelicerata</taxon>
        <taxon>Arachnida</taxon>
        <taxon>Acari</taxon>
        <taxon>Parasitiformes</taxon>
        <taxon>Ixodida</taxon>
        <taxon>Ixodoidea</taxon>
        <taxon>Ixodidae</taxon>
        <taxon>Rhipicephalinae</taxon>
        <taxon>Dermacentor</taxon>
    </lineage>
</organism>
<proteinExistence type="predicted"/>